<protein>
    <submittedName>
        <fullName evidence="2">Uncharacterized protein</fullName>
    </submittedName>
</protein>
<gene>
    <name evidence="2" type="ORF">TTEB3V08_LOCUS9910</name>
</gene>
<sequence length="1152" mass="128545">MKEVRFLPAIVVWHDDSTYEYFSLQQDDNQTSSDVPSKPIDLEKLFTPASDSGEITPSRNRKMYSSSSFYSSNLHPTLEDQVDLARKISHSLSDISNQQSKGQSMYVNRKKKSVKWIHEEALKRLCLGENRRRKERGRKLESRELSERRKVLVEVWQAEWPSAAVPGLSAGCAKWGGKRACGCVMATRVGWIPCIGAPPPPGAATYLPKKRSSFSDGTGTREIGDGSEAPGDKMSFKIPNIGPQEVKFRESSKPSLKLVMDPRGQVQDLDSLRRQGYSIEPGAVSPDVVFDLVRDLNSPRGKGIRDRGYRSRGHGFDRRHFQIFCEAMGLKRGAELFAKRRKKSEKWVVDENTIRQTTSSSSITTSEHLYSTSSTSLQRQLSGTAGSRQSAPVPTYHPDYTKRAEHTQKLMEIQERFSQPRIKMVKSPWEAALETGSVDTAFQELPPLINPSPAPPAWSSNSYSASTYKTQNYSSAPETFTPVPLPSVQAYNPSASVTTPRKPQYIPGGGKDFLYQAKPPRGWGISKPQQQPTPGFKELNLSYSASTAANSLAEDFPTLASRPISSPSSFPAYIPFTPTSAQPQSSTSGKVTSSTTKISVQKNVSFSASQQVPTPEQPKSTFQASRQPITTQTPNRTLIQQTPKQTFPPNPVQKPDHSLIKHVIAQNTAKPPAEKITAPQVPLEQTQPITQLESKLQEIANSAAAVDRVLSKETVSEVSQQETKVKTKIDTQILDQVNEGVIKDGVDKILQGETEQNTQRMEKVNVQDILDIEQEKQFSEIIASKQEILTQSYSQDEFKQECVSISNPGKTQAIEIKQEQPIFSPIPQSEVDNIEPPLLVEKSQPVPNKPDPIKPLPPSEVQQVIPTKHLPISKIPIVSIPTPFSKLSSKQYGHVSPSRDQPNQQPTFQNTQTGVSFTEVFKNDDIKETVNLLNEPRPANQGIQREHQTEMKNIQKSSSSFQQKKVHPNVSEQITKISQNQQTLQNVTQTKFSQKQEFTQIVQQQENVVYESIPAVKSIIQNFEQSTGPPMKYKQIQQQSSIEEFMKQATPQQPPSDNPIYYVSNAKVETRTFLPSQEQISQSQTIEQHQQVSSTIQHFQKTEQTQWQSQSSSLITSSSQIQSSSAPSAANQQLQAGKTCVHLYLILNRVLF</sequence>
<name>A0A7R9IP31_9NEOP</name>
<accession>A0A7R9IP31</accession>
<evidence type="ECO:0000313" key="2">
    <source>
        <dbReference type="EMBL" id="CAD7462007.1"/>
    </source>
</evidence>
<feature type="compositionally biased region" description="Low complexity" evidence="1">
    <location>
        <begin position="901"/>
        <end position="913"/>
    </location>
</feature>
<feature type="compositionally biased region" description="Low complexity" evidence="1">
    <location>
        <begin position="577"/>
        <end position="594"/>
    </location>
</feature>
<feature type="region of interest" description="Disordered" evidence="1">
    <location>
        <begin position="606"/>
        <end position="635"/>
    </location>
</feature>
<dbReference type="EMBL" id="OE005513">
    <property type="protein sequence ID" value="CAD7462007.1"/>
    <property type="molecule type" value="Genomic_DNA"/>
</dbReference>
<reference evidence="2" key="1">
    <citation type="submission" date="2020-11" db="EMBL/GenBank/DDBJ databases">
        <authorList>
            <person name="Tran Van P."/>
        </authorList>
    </citation>
    <scope>NUCLEOTIDE SEQUENCE</scope>
</reference>
<feature type="region of interest" description="Disordered" evidence="1">
    <location>
        <begin position="888"/>
        <end position="915"/>
    </location>
</feature>
<dbReference type="AlphaFoldDB" id="A0A7R9IP31"/>
<feature type="region of interest" description="Disordered" evidence="1">
    <location>
        <begin position="356"/>
        <end position="395"/>
    </location>
</feature>
<feature type="compositionally biased region" description="Polar residues" evidence="1">
    <location>
        <begin position="383"/>
        <end position="392"/>
    </location>
</feature>
<feature type="region of interest" description="Disordered" evidence="1">
    <location>
        <begin position="575"/>
        <end position="594"/>
    </location>
</feature>
<proteinExistence type="predicted"/>
<evidence type="ECO:0000256" key="1">
    <source>
        <dbReference type="SAM" id="MobiDB-lite"/>
    </source>
</evidence>
<organism evidence="2">
    <name type="scientific">Timema tahoe</name>
    <dbReference type="NCBI Taxonomy" id="61484"/>
    <lineage>
        <taxon>Eukaryota</taxon>
        <taxon>Metazoa</taxon>
        <taxon>Ecdysozoa</taxon>
        <taxon>Arthropoda</taxon>
        <taxon>Hexapoda</taxon>
        <taxon>Insecta</taxon>
        <taxon>Pterygota</taxon>
        <taxon>Neoptera</taxon>
        <taxon>Polyneoptera</taxon>
        <taxon>Phasmatodea</taxon>
        <taxon>Timematodea</taxon>
        <taxon>Timematoidea</taxon>
        <taxon>Timematidae</taxon>
        <taxon>Timema</taxon>
    </lineage>
</organism>
<feature type="compositionally biased region" description="Low complexity" evidence="1">
    <location>
        <begin position="357"/>
        <end position="382"/>
    </location>
</feature>
<feature type="region of interest" description="Disordered" evidence="1">
    <location>
        <begin position="211"/>
        <end position="239"/>
    </location>
</feature>